<protein>
    <submittedName>
        <fullName evidence="1">Unannotated protein</fullName>
    </submittedName>
</protein>
<organism evidence="1">
    <name type="scientific">freshwater metagenome</name>
    <dbReference type="NCBI Taxonomy" id="449393"/>
    <lineage>
        <taxon>unclassified sequences</taxon>
        <taxon>metagenomes</taxon>
        <taxon>ecological metagenomes</taxon>
    </lineage>
</organism>
<reference evidence="1" key="1">
    <citation type="submission" date="2020-05" db="EMBL/GenBank/DDBJ databases">
        <authorList>
            <person name="Chiriac C."/>
            <person name="Salcher M."/>
            <person name="Ghai R."/>
            <person name="Kavagutti S V."/>
        </authorList>
    </citation>
    <scope>NUCLEOTIDE SEQUENCE</scope>
</reference>
<dbReference type="AlphaFoldDB" id="A0A6J7FBI0"/>
<name>A0A6J7FBI0_9ZZZZ</name>
<sequence length="206" mass="23253">MKIFDVRDVPQATDTQLAVVDNPRHRHILKNFRRHGILEVSGLWPQILDPIMTVEQPLYKMFEGGRYHVFDGMDAVKGFYSTITDGEVNVFGPIEEHVAVSDHGIFTEAIFARVVRGDSPFLTPEDGVEADGIYQITNHIAMAWPYEKGRLQGEHVWENNLSREVAEVGDPSYLISPEQARERLAPLLAQSPLDEIVEGLKLFADD</sequence>
<accession>A0A6J7FBI0</accession>
<dbReference type="EMBL" id="CAFBMB010000017">
    <property type="protein sequence ID" value="CAB4891168.1"/>
    <property type="molecule type" value="Genomic_DNA"/>
</dbReference>
<proteinExistence type="predicted"/>
<evidence type="ECO:0000313" key="1">
    <source>
        <dbReference type="EMBL" id="CAB4891168.1"/>
    </source>
</evidence>
<gene>
    <name evidence="1" type="ORF">UFOPK3516_00379</name>
</gene>